<dbReference type="AlphaFoldDB" id="A0A9K3N5R3"/>
<protein>
    <submittedName>
        <fullName evidence="1">Uncharacterized protein</fullName>
    </submittedName>
</protein>
<reference evidence="1" key="2">
    <citation type="submission" date="2020-06" db="EMBL/GenBank/DDBJ databases">
        <title>Helianthus annuus Genome sequencing and assembly Release 2.</title>
        <authorList>
            <person name="Gouzy J."/>
            <person name="Langlade N."/>
            <person name="Munos S."/>
        </authorList>
    </citation>
    <scope>NUCLEOTIDE SEQUENCE</scope>
    <source>
        <tissue evidence="1">Leaves</tissue>
    </source>
</reference>
<evidence type="ECO:0000313" key="2">
    <source>
        <dbReference type="Proteomes" id="UP000215914"/>
    </source>
</evidence>
<organism evidence="1 2">
    <name type="scientific">Helianthus annuus</name>
    <name type="common">Common sunflower</name>
    <dbReference type="NCBI Taxonomy" id="4232"/>
    <lineage>
        <taxon>Eukaryota</taxon>
        <taxon>Viridiplantae</taxon>
        <taxon>Streptophyta</taxon>
        <taxon>Embryophyta</taxon>
        <taxon>Tracheophyta</taxon>
        <taxon>Spermatophyta</taxon>
        <taxon>Magnoliopsida</taxon>
        <taxon>eudicotyledons</taxon>
        <taxon>Gunneridae</taxon>
        <taxon>Pentapetalae</taxon>
        <taxon>asterids</taxon>
        <taxon>campanulids</taxon>
        <taxon>Asterales</taxon>
        <taxon>Asteraceae</taxon>
        <taxon>Asteroideae</taxon>
        <taxon>Heliantheae alliance</taxon>
        <taxon>Heliantheae</taxon>
        <taxon>Helianthus</taxon>
    </lineage>
</organism>
<evidence type="ECO:0000313" key="1">
    <source>
        <dbReference type="EMBL" id="KAF5787760.1"/>
    </source>
</evidence>
<proteinExistence type="predicted"/>
<name>A0A9K3N5R3_HELAN</name>
<sequence>MAPEPVIAPDPTLEHHPVRDDAPAITPLVDDIPIADLPVVAPPLVDDPVVDVPLPDPVPVLVDHAPFAAHIYPRYADTRNGWIDDDDDYPPFVLPVTPPVAPVSAPTDIPLFPPHTTNVHRTDLPITFLQDIPPPRPGEGSSRQPPVSVPPVLLSSLPFTSQFPHVAPPTAPSFIPSSEPFL</sequence>
<dbReference type="Proteomes" id="UP000215914">
    <property type="component" value="Unassembled WGS sequence"/>
</dbReference>
<reference evidence="1" key="1">
    <citation type="journal article" date="2017" name="Nature">
        <title>The sunflower genome provides insights into oil metabolism, flowering and Asterid evolution.</title>
        <authorList>
            <person name="Badouin H."/>
            <person name="Gouzy J."/>
            <person name="Grassa C.J."/>
            <person name="Murat F."/>
            <person name="Staton S.E."/>
            <person name="Cottret L."/>
            <person name="Lelandais-Briere C."/>
            <person name="Owens G.L."/>
            <person name="Carrere S."/>
            <person name="Mayjonade B."/>
            <person name="Legrand L."/>
            <person name="Gill N."/>
            <person name="Kane N.C."/>
            <person name="Bowers J.E."/>
            <person name="Hubner S."/>
            <person name="Bellec A."/>
            <person name="Berard A."/>
            <person name="Berges H."/>
            <person name="Blanchet N."/>
            <person name="Boniface M.C."/>
            <person name="Brunel D."/>
            <person name="Catrice O."/>
            <person name="Chaidir N."/>
            <person name="Claudel C."/>
            <person name="Donnadieu C."/>
            <person name="Faraut T."/>
            <person name="Fievet G."/>
            <person name="Helmstetter N."/>
            <person name="King M."/>
            <person name="Knapp S.J."/>
            <person name="Lai Z."/>
            <person name="Le Paslier M.C."/>
            <person name="Lippi Y."/>
            <person name="Lorenzon L."/>
            <person name="Mandel J.R."/>
            <person name="Marage G."/>
            <person name="Marchand G."/>
            <person name="Marquand E."/>
            <person name="Bret-Mestries E."/>
            <person name="Morien E."/>
            <person name="Nambeesan S."/>
            <person name="Nguyen T."/>
            <person name="Pegot-Espagnet P."/>
            <person name="Pouilly N."/>
            <person name="Raftis F."/>
            <person name="Sallet E."/>
            <person name="Schiex T."/>
            <person name="Thomas J."/>
            <person name="Vandecasteele C."/>
            <person name="Vares D."/>
            <person name="Vear F."/>
            <person name="Vautrin S."/>
            <person name="Crespi M."/>
            <person name="Mangin B."/>
            <person name="Burke J.M."/>
            <person name="Salse J."/>
            <person name="Munos S."/>
            <person name="Vincourt P."/>
            <person name="Rieseberg L.H."/>
            <person name="Langlade N.B."/>
        </authorList>
    </citation>
    <scope>NUCLEOTIDE SEQUENCE</scope>
    <source>
        <tissue evidence="1">Leaves</tissue>
    </source>
</reference>
<comment type="caution">
    <text evidence="1">The sequence shown here is derived from an EMBL/GenBank/DDBJ whole genome shotgun (WGS) entry which is preliminary data.</text>
</comment>
<gene>
    <name evidence="1" type="ORF">HanXRQr2_Chr10g0456491</name>
</gene>
<keyword evidence="2" id="KW-1185">Reference proteome</keyword>
<dbReference type="Gramene" id="mRNA:HanXRQr2_Chr10g0456491">
    <property type="protein sequence ID" value="CDS:HanXRQr2_Chr10g0456491.1"/>
    <property type="gene ID" value="HanXRQr2_Chr10g0456491"/>
</dbReference>
<dbReference type="EMBL" id="MNCJ02000325">
    <property type="protein sequence ID" value="KAF5787760.1"/>
    <property type="molecule type" value="Genomic_DNA"/>
</dbReference>
<accession>A0A9K3N5R3</accession>